<dbReference type="OrthoDB" id="304916at2157"/>
<dbReference type="GeneID" id="56035914"/>
<dbReference type="EMBL" id="CP058579">
    <property type="protein sequence ID" value="QLG60335.1"/>
    <property type="molecule type" value="Genomic_DNA"/>
</dbReference>
<dbReference type="Proteomes" id="UP000509626">
    <property type="component" value="Chromosome"/>
</dbReference>
<dbReference type="Pfam" id="PF21811">
    <property type="entry name" value="RdfA"/>
    <property type="match status" value="1"/>
</dbReference>
<dbReference type="InterPro" id="IPR048925">
    <property type="entry name" value="RdfA"/>
</dbReference>
<evidence type="ECO:0000313" key="1">
    <source>
        <dbReference type="EMBL" id="QLG60335.1"/>
    </source>
</evidence>
<dbReference type="AlphaFoldDB" id="A0A7D5L8M8"/>
<sequence length="210" mass="23811">MPSDDDGASNETSITKVGRLLSEYGLGNEYGAQLEAAWTTEGEKRKSLRDLAEEFNRQLVTVAMRDAGISTLDGEVENMFRLLTDDNVSAGTRIKVRNRLERSGVNVDKLERDFVTYQAIRSYLQNERDAKYEGVSDEDRLERTIESIERLQTRLSSVSESNLNQLRKTDRITLNEYHLFVSVDVLCEHCNSQYTIVELLNRGGCDCNGT</sequence>
<protein>
    <submittedName>
        <fullName evidence="1">Uncharacterized protein</fullName>
    </submittedName>
</protein>
<name>A0A7D5L8M8_9EURY</name>
<dbReference type="KEGG" id="halu:HUG12_00605"/>
<dbReference type="RefSeq" id="WP_179266921.1">
    <property type="nucleotide sequence ID" value="NZ_CP058579.1"/>
</dbReference>
<reference evidence="1 2" key="1">
    <citation type="submission" date="2020-06" db="EMBL/GenBank/DDBJ databases">
        <title>NJ-3-1, isolated from saline soil.</title>
        <authorList>
            <person name="Cui H.L."/>
            <person name="Shi X."/>
        </authorList>
    </citation>
    <scope>NUCLEOTIDE SEQUENCE [LARGE SCALE GENOMIC DNA]</scope>
    <source>
        <strain evidence="1 2">NJ-3-1</strain>
    </source>
</reference>
<evidence type="ECO:0000313" key="2">
    <source>
        <dbReference type="Proteomes" id="UP000509626"/>
    </source>
</evidence>
<organism evidence="1 2">
    <name type="scientific">Halorarum salinum</name>
    <dbReference type="NCBI Taxonomy" id="2743089"/>
    <lineage>
        <taxon>Archaea</taxon>
        <taxon>Methanobacteriati</taxon>
        <taxon>Methanobacteriota</taxon>
        <taxon>Stenosarchaea group</taxon>
        <taxon>Halobacteria</taxon>
        <taxon>Halobacteriales</taxon>
        <taxon>Haloferacaceae</taxon>
        <taxon>Halorarum</taxon>
    </lineage>
</organism>
<keyword evidence="2" id="KW-1185">Reference proteome</keyword>
<gene>
    <name evidence="1" type="ORF">HUG12_00605</name>
</gene>
<accession>A0A7D5L8M8</accession>
<proteinExistence type="predicted"/>